<evidence type="ECO:0000313" key="1">
    <source>
        <dbReference type="EMBL" id="KAK3353862.1"/>
    </source>
</evidence>
<name>A0AAJ0HK63_9PEZI</name>
<gene>
    <name evidence="1" type="ORF">B0T25DRAFT_545537</name>
</gene>
<reference evidence="1" key="1">
    <citation type="journal article" date="2023" name="Mol. Phylogenet. Evol.">
        <title>Genome-scale phylogeny and comparative genomics of the fungal order Sordariales.</title>
        <authorList>
            <person name="Hensen N."/>
            <person name="Bonometti L."/>
            <person name="Westerberg I."/>
            <person name="Brannstrom I.O."/>
            <person name="Guillou S."/>
            <person name="Cros-Aarteil S."/>
            <person name="Calhoun S."/>
            <person name="Haridas S."/>
            <person name="Kuo A."/>
            <person name="Mondo S."/>
            <person name="Pangilinan J."/>
            <person name="Riley R."/>
            <person name="LaButti K."/>
            <person name="Andreopoulos B."/>
            <person name="Lipzen A."/>
            <person name="Chen C."/>
            <person name="Yan M."/>
            <person name="Daum C."/>
            <person name="Ng V."/>
            <person name="Clum A."/>
            <person name="Steindorff A."/>
            <person name="Ohm R.A."/>
            <person name="Martin F."/>
            <person name="Silar P."/>
            <person name="Natvig D.O."/>
            <person name="Lalanne C."/>
            <person name="Gautier V."/>
            <person name="Ament-Velasquez S.L."/>
            <person name="Kruys A."/>
            <person name="Hutchinson M.I."/>
            <person name="Powell A.J."/>
            <person name="Barry K."/>
            <person name="Miller A.N."/>
            <person name="Grigoriev I.V."/>
            <person name="Debuchy R."/>
            <person name="Gladieux P."/>
            <person name="Hiltunen Thoren M."/>
            <person name="Johannesson H."/>
        </authorList>
    </citation>
    <scope>NUCLEOTIDE SEQUENCE</scope>
    <source>
        <strain evidence="1">CBS 955.72</strain>
    </source>
</reference>
<keyword evidence="2" id="KW-1185">Reference proteome</keyword>
<comment type="caution">
    <text evidence="1">The sequence shown here is derived from an EMBL/GenBank/DDBJ whole genome shotgun (WGS) entry which is preliminary data.</text>
</comment>
<proteinExistence type="predicted"/>
<sequence>MSACTFFDNTFFHRQQLTSQAAMDLKQLCPTSPEGKKPESVLTQLTQEAGQRQEDWKRRTDQPGELYQCLPANLHKRIFEELKKEYGLALQKWVTSQNLEVIRSGPRNPCLLKSGSMATSSQRFALLIPFPPLDLLKVQYWPDKEDPSTQRPIDLLGPTLLPRNSALIVEAGEMKFQMIVFECRATRAQDDVVEVNR</sequence>
<organism evidence="1 2">
    <name type="scientific">Lasiosphaeria hispida</name>
    <dbReference type="NCBI Taxonomy" id="260671"/>
    <lineage>
        <taxon>Eukaryota</taxon>
        <taxon>Fungi</taxon>
        <taxon>Dikarya</taxon>
        <taxon>Ascomycota</taxon>
        <taxon>Pezizomycotina</taxon>
        <taxon>Sordariomycetes</taxon>
        <taxon>Sordariomycetidae</taxon>
        <taxon>Sordariales</taxon>
        <taxon>Lasiosphaeriaceae</taxon>
        <taxon>Lasiosphaeria</taxon>
    </lineage>
</organism>
<dbReference type="AlphaFoldDB" id="A0AAJ0HK63"/>
<accession>A0AAJ0HK63</accession>
<dbReference type="Proteomes" id="UP001275084">
    <property type="component" value="Unassembled WGS sequence"/>
</dbReference>
<reference evidence="1" key="2">
    <citation type="submission" date="2023-06" db="EMBL/GenBank/DDBJ databases">
        <authorList>
            <consortium name="Lawrence Berkeley National Laboratory"/>
            <person name="Haridas S."/>
            <person name="Hensen N."/>
            <person name="Bonometti L."/>
            <person name="Westerberg I."/>
            <person name="Brannstrom I.O."/>
            <person name="Guillou S."/>
            <person name="Cros-Aarteil S."/>
            <person name="Calhoun S."/>
            <person name="Kuo A."/>
            <person name="Mondo S."/>
            <person name="Pangilinan J."/>
            <person name="Riley R."/>
            <person name="Labutti K."/>
            <person name="Andreopoulos B."/>
            <person name="Lipzen A."/>
            <person name="Chen C."/>
            <person name="Yanf M."/>
            <person name="Daum C."/>
            <person name="Ng V."/>
            <person name="Clum A."/>
            <person name="Steindorff A."/>
            <person name="Ohm R."/>
            <person name="Martin F."/>
            <person name="Silar P."/>
            <person name="Natvig D."/>
            <person name="Lalanne C."/>
            <person name="Gautier V."/>
            <person name="Ament-Velasquez S.L."/>
            <person name="Kruys A."/>
            <person name="Hutchinson M.I."/>
            <person name="Powell A.J."/>
            <person name="Barry K."/>
            <person name="Miller A.N."/>
            <person name="Grigoriev I.V."/>
            <person name="Debuchy R."/>
            <person name="Gladieux P."/>
            <person name="Thoren M.H."/>
            <person name="Johannesson H."/>
        </authorList>
    </citation>
    <scope>NUCLEOTIDE SEQUENCE</scope>
    <source>
        <strain evidence="1">CBS 955.72</strain>
    </source>
</reference>
<evidence type="ECO:0000313" key="2">
    <source>
        <dbReference type="Proteomes" id="UP001275084"/>
    </source>
</evidence>
<dbReference type="EMBL" id="JAUIQD010000004">
    <property type="protein sequence ID" value="KAK3353862.1"/>
    <property type="molecule type" value="Genomic_DNA"/>
</dbReference>
<protein>
    <submittedName>
        <fullName evidence="1">Uncharacterized protein</fullName>
    </submittedName>
</protein>